<keyword evidence="12" id="KW-0539">Nucleus</keyword>
<feature type="domain" description="Lariat debranching enzyme C-terminal" evidence="14">
    <location>
        <begin position="358"/>
        <end position="508"/>
    </location>
</feature>
<dbReference type="InterPro" id="IPR041816">
    <property type="entry name" value="Dbr1_N"/>
</dbReference>
<evidence type="ECO:0000259" key="14">
    <source>
        <dbReference type="SMART" id="SM01124"/>
    </source>
</evidence>
<feature type="region of interest" description="Disordered" evidence="13">
    <location>
        <begin position="272"/>
        <end position="314"/>
    </location>
</feature>
<dbReference type="AlphaFoldDB" id="A0A0B1PGG6"/>
<keyword evidence="16" id="KW-1185">Reference proteome</keyword>
<dbReference type="GO" id="GO:0008419">
    <property type="term" value="F:RNA lariat debranching enzyme activity"/>
    <property type="evidence" value="ECO:0007669"/>
    <property type="project" value="UniProtKB-ARBA"/>
</dbReference>
<evidence type="ECO:0000256" key="8">
    <source>
        <dbReference type="ARBA" id="ARBA00022801"/>
    </source>
</evidence>
<evidence type="ECO:0000256" key="11">
    <source>
        <dbReference type="ARBA" id="ARBA00023211"/>
    </source>
</evidence>
<evidence type="ECO:0000256" key="6">
    <source>
        <dbReference type="ARBA" id="ARBA00022664"/>
    </source>
</evidence>
<dbReference type="HOGENOM" id="CLU_005893_1_0_1"/>
<dbReference type="PANTHER" id="PTHR12849">
    <property type="entry name" value="RNA LARIAT DEBRANCHING ENZYME"/>
    <property type="match status" value="1"/>
</dbReference>
<dbReference type="GO" id="GO:0046872">
    <property type="term" value="F:metal ion binding"/>
    <property type="evidence" value="ECO:0007669"/>
    <property type="project" value="UniProtKB-KW"/>
</dbReference>
<evidence type="ECO:0000313" key="16">
    <source>
        <dbReference type="Proteomes" id="UP000030854"/>
    </source>
</evidence>
<evidence type="ECO:0000256" key="7">
    <source>
        <dbReference type="ARBA" id="ARBA00022723"/>
    </source>
</evidence>
<evidence type="ECO:0000256" key="9">
    <source>
        <dbReference type="ARBA" id="ARBA00022833"/>
    </source>
</evidence>
<keyword evidence="7" id="KW-0479">Metal-binding</keyword>
<evidence type="ECO:0000256" key="10">
    <source>
        <dbReference type="ARBA" id="ARBA00023004"/>
    </source>
</evidence>
<name>A0A0B1PGG6_UNCNE</name>
<gene>
    <name evidence="15" type="ORF">EV44_g4784</name>
</gene>
<evidence type="ECO:0000256" key="12">
    <source>
        <dbReference type="ARBA" id="ARBA00023242"/>
    </source>
</evidence>
<keyword evidence="8" id="KW-0378">Hydrolase</keyword>
<comment type="cofactor">
    <cofactor evidence="1">
        <name>Mn(2+)</name>
        <dbReference type="ChEBI" id="CHEBI:29035"/>
    </cofactor>
</comment>
<evidence type="ECO:0000256" key="4">
    <source>
        <dbReference type="ARBA" id="ARBA00004123"/>
    </source>
</evidence>
<dbReference type="InterPro" id="IPR004843">
    <property type="entry name" value="Calcineurin-like_PHP"/>
</dbReference>
<feature type="compositionally biased region" description="Basic and acidic residues" evidence="13">
    <location>
        <begin position="272"/>
        <end position="281"/>
    </location>
</feature>
<dbReference type="EMBL" id="JNVN01000185">
    <property type="protein sequence ID" value="KHJ35961.1"/>
    <property type="molecule type" value="Genomic_DNA"/>
</dbReference>
<feature type="compositionally biased region" description="Low complexity" evidence="13">
    <location>
        <begin position="303"/>
        <end position="314"/>
    </location>
</feature>
<comment type="caution">
    <text evidence="15">The sequence shown here is derived from an EMBL/GenBank/DDBJ whole genome shotgun (WGS) entry which is preliminary data.</text>
</comment>
<evidence type="ECO:0000256" key="13">
    <source>
        <dbReference type="SAM" id="MobiDB-lite"/>
    </source>
</evidence>
<comment type="similarity">
    <text evidence="5">Belongs to the lariat debranching enzyme family.</text>
</comment>
<keyword evidence="9" id="KW-0862">Zinc</keyword>
<feature type="region of interest" description="Disordered" evidence="13">
    <location>
        <begin position="514"/>
        <end position="561"/>
    </location>
</feature>
<dbReference type="STRING" id="52586.A0A0B1PGG6"/>
<organism evidence="15 16">
    <name type="scientific">Uncinula necator</name>
    <name type="common">Grape powdery mildew</name>
    <dbReference type="NCBI Taxonomy" id="52586"/>
    <lineage>
        <taxon>Eukaryota</taxon>
        <taxon>Fungi</taxon>
        <taxon>Dikarya</taxon>
        <taxon>Ascomycota</taxon>
        <taxon>Pezizomycotina</taxon>
        <taxon>Leotiomycetes</taxon>
        <taxon>Erysiphales</taxon>
        <taxon>Erysiphaceae</taxon>
        <taxon>Erysiphe</taxon>
    </lineage>
</organism>
<dbReference type="Proteomes" id="UP000030854">
    <property type="component" value="Unassembled WGS sequence"/>
</dbReference>
<feature type="compositionally biased region" description="Low complexity" evidence="13">
    <location>
        <begin position="544"/>
        <end position="553"/>
    </location>
</feature>
<protein>
    <submittedName>
        <fullName evidence="15">Putative lariat debranching enzyme</fullName>
    </submittedName>
</protein>
<dbReference type="InterPro" id="IPR029052">
    <property type="entry name" value="Metallo-depent_PP-like"/>
</dbReference>
<keyword evidence="11" id="KW-0464">Manganese</keyword>
<sequence>MQSLKVAVEGCGHGTLHAIYASVAKACEVRNWENVDLLIIGGDFQAVRNASDLTVMACPVKYRKIGDFHSYYSGARKAPCLTIFVGGNHEASNHLWELFYGGWVAPNIYYMGAANVLRLGGVRIAGMSGIWKGYNFRKSHYERLPYNEDDVRSIYHVREIETRKLLQIRTQVDVGISHDWPKTIETYGNTTKLFKNKPDFQKESREGTFGNVAAKSVMDRLRPPYWFSAHMHCKHAAIKVYNVNCEASSNNPSSSLPIVQPTKLDTLRKENNLDFDSKQQENNETSNKKSRSIKDVELRPDIVGNNPRGPVVNNCENMNKDLHSQYLEKAENTKSSVPESTRAQLPAAFFRSKSNLLSPPGITNKTVRFLSLDKCLPGRKFLQLLSIIPQNPPTSPKLLNKQKLRLEYDPEWLAITRVFDSEIVFGDRNAQTPPDLGETHYLPLIQKELEWVDEHIVKAGKLEIPRNFEITATPYQPGTPEIVKEGPLEYNNPQTQRFCDLIGITNKLFATEEERADRFQKGPAPVEEANRGNLKRGNDKNRKSNFNRNSRNFRGSRGRRR</sequence>
<evidence type="ECO:0000256" key="3">
    <source>
        <dbReference type="ARBA" id="ARBA00001954"/>
    </source>
</evidence>
<dbReference type="PANTHER" id="PTHR12849:SF0">
    <property type="entry name" value="LARIAT DEBRANCHING ENZYME"/>
    <property type="match status" value="1"/>
</dbReference>
<comment type="cofactor">
    <cofactor evidence="3">
        <name>Fe(2+)</name>
        <dbReference type="ChEBI" id="CHEBI:29033"/>
    </cofactor>
</comment>
<dbReference type="CDD" id="cd00844">
    <property type="entry name" value="MPP_Dbr1_N"/>
    <property type="match status" value="1"/>
</dbReference>
<keyword evidence="6" id="KW-0507">mRNA processing</keyword>
<dbReference type="OMA" id="GIDDPLC"/>
<comment type="subcellular location">
    <subcellularLocation>
        <location evidence="4">Nucleus</location>
    </subcellularLocation>
</comment>
<dbReference type="GO" id="GO:0005634">
    <property type="term" value="C:nucleus"/>
    <property type="evidence" value="ECO:0007669"/>
    <property type="project" value="UniProtKB-SubCell"/>
</dbReference>
<evidence type="ECO:0000256" key="2">
    <source>
        <dbReference type="ARBA" id="ARBA00001947"/>
    </source>
</evidence>
<dbReference type="SMART" id="SM01124">
    <property type="entry name" value="DBR1"/>
    <property type="match status" value="1"/>
</dbReference>
<evidence type="ECO:0000313" key="15">
    <source>
        <dbReference type="EMBL" id="KHJ35961.1"/>
    </source>
</evidence>
<proteinExistence type="inferred from homology"/>
<reference evidence="15 16" key="1">
    <citation type="journal article" date="2014" name="BMC Genomics">
        <title>Adaptive genomic structural variation in the grape powdery mildew pathogen, Erysiphe necator.</title>
        <authorList>
            <person name="Jones L."/>
            <person name="Riaz S."/>
            <person name="Morales-Cruz A."/>
            <person name="Amrine K.C."/>
            <person name="McGuire B."/>
            <person name="Gubler W.D."/>
            <person name="Walker M.A."/>
            <person name="Cantu D."/>
        </authorList>
    </citation>
    <scope>NUCLEOTIDE SEQUENCE [LARGE SCALE GENOMIC DNA]</scope>
    <source>
        <strain evidence="16">c</strain>
    </source>
</reference>
<evidence type="ECO:0000256" key="5">
    <source>
        <dbReference type="ARBA" id="ARBA00006045"/>
    </source>
</evidence>
<dbReference type="InterPro" id="IPR007708">
    <property type="entry name" value="DBR1_C"/>
</dbReference>
<keyword evidence="10" id="KW-0408">Iron</keyword>
<dbReference type="GO" id="GO:0000398">
    <property type="term" value="P:mRNA splicing, via spliceosome"/>
    <property type="evidence" value="ECO:0007669"/>
    <property type="project" value="TreeGrafter"/>
</dbReference>
<dbReference type="Gene3D" id="3.60.21.10">
    <property type="match status" value="1"/>
</dbReference>
<dbReference type="Pfam" id="PF00149">
    <property type="entry name" value="Metallophos"/>
    <property type="match status" value="1"/>
</dbReference>
<evidence type="ECO:0000256" key="1">
    <source>
        <dbReference type="ARBA" id="ARBA00001936"/>
    </source>
</evidence>
<dbReference type="Pfam" id="PF05011">
    <property type="entry name" value="DBR1"/>
    <property type="match status" value="1"/>
</dbReference>
<dbReference type="SUPFAM" id="SSF56300">
    <property type="entry name" value="Metallo-dependent phosphatases"/>
    <property type="match status" value="1"/>
</dbReference>
<comment type="cofactor">
    <cofactor evidence="2">
        <name>Zn(2+)</name>
        <dbReference type="ChEBI" id="CHEBI:29105"/>
    </cofactor>
</comment>
<accession>A0A0B1PGG6</accession>